<feature type="region of interest" description="Disordered" evidence="7">
    <location>
        <begin position="549"/>
        <end position="626"/>
    </location>
</feature>
<dbReference type="Gene3D" id="1.25.40.10">
    <property type="entry name" value="Tetratricopeptide repeat domain"/>
    <property type="match status" value="1"/>
</dbReference>
<dbReference type="GO" id="GO:0003677">
    <property type="term" value="F:DNA binding"/>
    <property type="evidence" value="ECO:0007669"/>
    <property type="project" value="InterPro"/>
</dbReference>
<dbReference type="Pfam" id="PF00271">
    <property type="entry name" value="Helicase_C"/>
    <property type="match status" value="1"/>
</dbReference>
<evidence type="ECO:0000259" key="9">
    <source>
        <dbReference type="PROSITE" id="PS51194"/>
    </source>
</evidence>
<dbReference type="GO" id="GO:0008270">
    <property type="term" value="F:zinc ion binding"/>
    <property type="evidence" value="ECO:0007669"/>
    <property type="project" value="UniProtKB-KW"/>
</dbReference>
<feature type="compositionally biased region" description="Basic and acidic residues" evidence="7">
    <location>
        <begin position="558"/>
        <end position="575"/>
    </location>
</feature>
<dbReference type="PANTHER" id="PTHR45865:SF1">
    <property type="entry name" value="E3 UBIQUITIN-PROTEIN LIGASE SHPRH"/>
    <property type="match status" value="1"/>
</dbReference>
<dbReference type="RefSeq" id="XP_030247830.1">
    <property type="nucleotide sequence ID" value="XM_030391970.1"/>
</dbReference>
<dbReference type="Gene3D" id="3.40.50.10810">
    <property type="entry name" value="Tandem AAA-ATPase domain"/>
    <property type="match status" value="2"/>
</dbReference>
<dbReference type="PROSITE" id="PS50089">
    <property type="entry name" value="ZF_RING_2"/>
    <property type="match status" value="1"/>
</dbReference>
<dbReference type="GO" id="GO:0005524">
    <property type="term" value="F:ATP binding"/>
    <property type="evidence" value="ECO:0007669"/>
    <property type="project" value="InterPro"/>
</dbReference>
<dbReference type="InterPro" id="IPR005818">
    <property type="entry name" value="Histone_H1/H5_H15"/>
</dbReference>
<dbReference type="GeneID" id="115566205"/>
<dbReference type="Pfam" id="PF13445">
    <property type="entry name" value="zf-RING_UBOX"/>
    <property type="match status" value="1"/>
</dbReference>
<dbReference type="FunFam" id="3.40.50.10810:FF:000013">
    <property type="entry name" value="E3 ubiquitin-protein ligase SHPRH isoform X2"/>
    <property type="match status" value="1"/>
</dbReference>
<dbReference type="CDD" id="cd15547">
    <property type="entry name" value="PHD_SHPRH"/>
    <property type="match status" value="1"/>
</dbReference>
<keyword evidence="4" id="KW-0378">Hydrolase</keyword>
<dbReference type="GO" id="GO:0006974">
    <property type="term" value="P:DNA damage response"/>
    <property type="evidence" value="ECO:0007669"/>
    <property type="project" value="TreeGrafter"/>
</dbReference>
<dbReference type="InterPro" id="IPR027370">
    <property type="entry name" value="Znf-RING_euk"/>
</dbReference>
<evidence type="ECO:0000256" key="5">
    <source>
        <dbReference type="ARBA" id="ARBA00022833"/>
    </source>
</evidence>
<dbReference type="PROSITE" id="PS51194">
    <property type="entry name" value="HELICASE_CTER"/>
    <property type="match status" value="1"/>
</dbReference>
<dbReference type="CDD" id="cd16569">
    <property type="entry name" value="RING-HC_SHPRH-like"/>
    <property type="match status" value="1"/>
</dbReference>
<dbReference type="InterPro" id="IPR001650">
    <property type="entry name" value="Helicase_C-like"/>
</dbReference>
<dbReference type="GeneTree" id="ENSGT00730000111123"/>
<dbReference type="InterPro" id="IPR038718">
    <property type="entry name" value="SNF2-like_sf"/>
</dbReference>
<dbReference type="CDD" id="cd00073">
    <property type="entry name" value="H15"/>
    <property type="match status" value="1"/>
</dbReference>
<dbReference type="OMA" id="FIIPEIM"/>
<accession>A0A671W3I3</accession>
<reference evidence="11" key="2">
    <citation type="submission" date="2025-08" db="UniProtKB">
        <authorList>
            <consortium name="Ensembl"/>
        </authorList>
    </citation>
    <scope>IDENTIFICATION</scope>
</reference>
<sequence length="1658" mass="189724">MSSRRKKAPPVRVDEEDKKRLNWNMLEDRKNETIQEEDQIPTCTVLPVDPTPSCSLPSTTEDVAGTACNRTVRFIEELPGTSSDGISASASLALTVEPALKLGHIWKALIGEFSIRPAWIPSDCEQRAFILHRMGEQLCISYSSCDETSGLQWRPDEDTCTAECSLSVIPLEDLDWMQKRRVVQLCHQMKGESVKVGIYLLETGLGKPEFLSEGNARLKKANQLMQILMEYFYDFIIPEVVENDQEECDTDLERQNVEELYDYVRHLHQRENQEVTYDVQHKALIPVLRPYQSQAVNWMLRREKFRNTSPKAEQMLHFLWRELITLCGKKLFYNPFTGCLIREFPLAGVEWPGGILADEMGLGKTVEVLALILFHTRQGLEQEALTLPVGKSVNYFVPPPPLERKKINRCKTEVQPKIKASYPTVRVMLLTAIKEMRTGKGASFNAIFTYIRATYGYDLLKNRNHIKKTLVKLIDEGLVDRVKGRGLAGSFKLGKKYKETKKMLAGASKTTYKSAESTPRKMFQRRAKEKAEAALQNSLTEDQMDLYSPTSECLAPKGAERKKEWDESMNERADQSDDTLDTSTTASQTSQEKSDTRDISRLVDLPEEAPQLDSLEETETPTRASVFPFNTPDYRFECICGELGIVDYKARVQCMNCQLWQHADCVNYKEESLETTPFYCPHCLVAMKPVSTGATLIISPSSICHQWVEEINRHIRSSSLRVLVYQGVKKHGFIQPHMLAEQDVVITTYDVLRSELNYVDIPHSNSKDGRRFRNQKRYMAIPSPLVAVEWWRICLDEAQMVECPTAKAAEMALRLASVNRWCVSGTPVQRGLEDLYGLVLFLGVDPYWVKHWWYQLLYRPYRRGNTEPLYYVIAQLLWRSAKKDVIDQIQIPPQTEEVHWLDFSPVEGHFYHRQHEVCSQDALVKLRKISDWSLKLGSLDRRTVHTILCPLLRLRQACCHPQAVRGEFLPLQKSTMTMEELLKSLQKKCRVECEEAHRQLVCALNGLAGIHIIRDEFAEAVELYREVLRSSEEHKGRLKTDSLQRLHATHNLMELLSAKHPGIPPTLRDDRLSEEAEQLRQHYMTKYDSEVADAHQSLQPVLQNIKELKNKVKLKSPWWLDVIQKAIRCSNDDDLVSRVKNELTSSYKQQAHKLSMADKFRDACGLQFILTSQMQDLMKSQKTVQDAVKSLEGPASQKVIDEATVCHLRPVRLPLNNCVFCKADELFTDYESKLFSHTVKGQTAIFEEMIEDEDGLVDDRLPTTSRGLWAASETERTLKAILSFAKWKRMDPELVEEGNTFMELFENWKKEYKVLHEYWMVLRNHVSAIDELGMATERLRVRLPDEPKPKLLHIIEPHEVEQNRVKLLNDQAVAKSQLQKKLGQFLYLTNLEKSQDKSTGGLNPEPCPICARSLGQEWAVLTCGHCFCNECIAIIVEQYSVGSRRRAIKCAICRQTTSHTEISYVFTTQSSSQDQDIPVKGSHSTKVEAVVRTLKKIQVTDPGAKCLVFSTWLSVLDIIAKALFDNNMEFSQINGIHKFQENLCSFKYEEKINILLLPLHTGSNGLNIIEATHVLLVEPILNPAHELQAIGRVHRIGQTKPTFVHRFLIRSTIEERMQAMLKTAEKSHTTTAMKHSEAAVLTVADLADLFTEDTEHLE</sequence>
<dbReference type="Gene3D" id="3.40.50.300">
    <property type="entry name" value="P-loop containing nucleotide triphosphate hydrolases"/>
    <property type="match status" value="1"/>
</dbReference>
<keyword evidence="2" id="KW-0479">Metal-binding</keyword>
<dbReference type="OrthoDB" id="423559at2759"/>
<dbReference type="CTD" id="257218"/>
<dbReference type="InterPro" id="IPR036388">
    <property type="entry name" value="WH-like_DNA-bd_sf"/>
</dbReference>
<evidence type="ECO:0000256" key="2">
    <source>
        <dbReference type="ARBA" id="ARBA00022723"/>
    </source>
</evidence>
<dbReference type="FunFam" id="3.40.50.300:FF:000786">
    <property type="entry name" value="E3 ubiquitin-protein ligase SHPRH isoform X1"/>
    <property type="match status" value="1"/>
</dbReference>
<reference evidence="11" key="3">
    <citation type="submission" date="2025-09" db="UniProtKB">
        <authorList>
            <consortium name="Ensembl"/>
        </authorList>
    </citation>
    <scope>IDENTIFICATION</scope>
</reference>
<dbReference type="PROSITE" id="PS01359">
    <property type="entry name" value="ZF_PHD_1"/>
    <property type="match status" value="1"/>
</dbReference>
<dbReference type="SUPFAM" id="SSF46785">
    <property type="entry name" value="Winged helix' DNA-binding domain"/>
    <property type="match status" value="1"/>
</dbReference>
<reference evidence="11" key="1">
    <citation type="submission" date="2021-04" db="EMBL/GenBank/DDBJ databases">
        <authorList>
            <consortium name="Wellcome Sanger Institute Data Sharing"/>
        </authorList>
    </citation>
    <scope>NUCLEOTIDE SEQUENCE [LARGE SCALE GENOMIC DNA]</scope>
</reference>
<dbReference type="SMART" id="SM00249">
    <property type="entry name" value="PHD"/>
    <property type="match status" value="1"/>
</dbReference>
<gene>
    <name evidence="11" type="primary">SHPRH</name>
    <name evidence="11" type="synonym">shprh</name>
</gene>
<dbReference type="SUPFAM" id="SSF57903">
    <property type="entry name" value="FYVE/PHD zinc finger"/>
    <property type="match status" value="1"/>
</dbReference>
<dbReference type="Gene3D" id="3.30.40.10">
    <property type="entry name" value="Zinc/RING finger domain, C3HC4 (zinc finger)"/>
    <property type="match status" value="2"/>
</dbReference>
<dbReference type="Ensembl" id="ENSSAUT00010035470.1">
    <property type="protein sequence ID" value="ENSSAUP00010033663.1"/>
    <property type="gene ID" value="ENSSAUG00010014291.1"/>
</dbReference>
<dbReference type="SMART" id="SM00526">
    <property type="entry name" value="H15"/>
    <property type="match status" value="1"/>
</dbReference>
<dbReference type="GO" id="GO:0006334">
    <property type="term" value="P:nucleosome assembly"/>
    <property type="evidence" value="ECO:0007669"/>
    <property type="project" value="InterPro"/>
</dbReference>
<evidence type="ECO:0000313" key="11">
    <source>
        <dbReference type="Ensembl" id="ENSSAUP00010033663.1"/>
    </source>
</evidence>
<name>A0A671W3I3_SPAAU</name>
<keyword evidence="1" id="KW-0597">Phosphoprotein</keyword>
<feature type="domain" description="Helicase C-terminal" evidence="9">
    <location>
        <begin position="1486"/>
        <end position="1647"/>
    </location>
</feature>
<keyword evidence="5" id="KW-0862">Zinc</keyword>
<dbReference type="SMART" id="SM00490">
    <property type="entry name" value="HELICc"/>
    <property type="match status" value="1"/>
</dbReference>
<dbReference type="GO" id="GO:0061630">
    <property type="term" value="F:ubiquitin protein ligase activity"/>
    <property type="evidence" value="ECO:0007669"/>
    <property type="project" value="TreeGrafter"/>
</dbReference>
<dbReference type="Pfam" id="PF00538">
    <property type="entry name" value="Linker_histone"/>
    <property type="match status" value="1"/>
</dbReference>
<feature type="domain" description="H15" evidence="10">
    <location>
        <begin position="421"/>
        <end position="495"/>
    </location>
</feature>
<dbReference type="GO" id="GO:0000209">
    <property type="term" value="P:protein polyubiquitination"/>
    <property type="evidence" value="ECO:0007669"/>
    <property type="project" value="TreeGrafter"/>
</dbReference>
<dbReference type="RefSeq" id="XP_030247829.1">
    <property type="nucleotide sequence ID" value="XM_030391969.1"/>
</dbReference>
<dbReference type="InterPro" id="IPR019786">
    <property type="entry name" value="Zinc_finger_PHD-type_CS"/>
</dbReference>
<evidence type="ECO:0000256" key="6">
    <source>
        <dbReference type="PROSITE-ProRule" id="PRU00175"/>
    </source>
</evidence>
<dbReference type="FunFam" id="3.30.40.10:FF:000162">
    <property type="entry name" value="E3 ubiquitin-protein ligase SHPRH isoform X1"/>
    <property type="match status" value="1"/>
</dbReference>
<evidence type="ECO:0000256" key="7">
    <source>
        <dbReference type="SAM" id="MobiDB-lite"/>
    </source>
</evidence>
<evidence type="ECO:0000259" key="10">
    <source>
        <dbReference type="PROSITE" id="PS51504"/>
    </source>
</evidence>
<dbReference type="InParanoid" id="A0A671W3I3"/>
<dbReference type="Pfam" id="PF00176">
    <property type="entry name" value="SNF2-rel_dom"/>
    <property type="match status" value="1"/>
</dbReference>
<feature type="domain" description="RING-type" evidence="8">
    <location>
        <begin position="1407"/>
        <end position="1454"/>
    </location>
</feature>
<dbReference type="CDD" id="cd18070">
    <property type="entry name" value="DEXQc_SHPRH"/>
    <property type="match status" value="1"/>
</dbReference>
<dbReference type="GO" id="GO:0000786">
    <property type="term" value="C:nucleosome"/>
    <property type="evidence" value="ECO:0007669"/>
    <property type="project" value="InterPro"/>
</dbReference>
<dbReference type="PROSITE" id="PS51504">
    <property type="entry name" value="H15"/>
    <property type="match status" value="1"/>
</dbReference>
<protein>
    <submittedName>
        <fullName evidence="11">SNF2 histone linker PHD RING helicase</fullName>
    </submittedName>
</protein>
<dbReference type="InterPro" id="IPR048695">
    <property type="entry name" value="SHPRH_helical_2nd"/>
</dbReference>
<dbReference type="SUPFAM" id="SSF57850">
    <property type="entry name" value="RING/U-box"/>
    <property type="match status" value="1"/>
</dbReference>
<dbReference type="GO" id="GO:0005737">
    <property type="term" value="C:cytoplasm"/>
    <property type="evidence" value="ECO:0007669"/>
    <property type="project" value="UniProtKB-ARBA"/>
</dbReference>
<dbReference type="SUPFAM" id="SSF52540">
    <property type="entry name" value="P-loop containing nucleoside triphosphate hydrolases"/>
    <property type="match status" value="3"/>
</dbReference>
<dbReference type="Pfam" id="PF21325">
    <property type="entry name" value="SHPRH_helical-1st"/>
    <property type="match status" value="1"/>
</dbReference>
<dbReference type="InterPro" id="IPR036390">
    <property type="entry name" value="WH_DNA-bd_sf"/>
</dbReference>
<feature type="region of interest" description="Disordered" evidence="7">
    <location>
        <begin position="510"/>
        <end position="534"/>
    </location>
</feature>
<keyword evidence="12" id="KW-1185">Reference proteome</keyword>
<dbReference type="PANTHER" id="PTHR45865">
    <property type="entry name" value="E3 UBIQUITIN-PROTEIN LIGASE SHPRH FAMILY MEMBER"/>
    <property type="match status" value="1"/>
</dbReference>
<dbReference type="FunFam" id="3.30.40.10:FF:000170">
    <property type="entry name" value="E3 ubiquitin-protein ligase SHPRH isoform X1"/>
    <property type="match status" value="1"/>
</dbReference>
<dbReference type="Pfam" id="PF21324">
    <property type="entry name" value="SHPRH_helical-2nd"/>
    <property type="match status" value="1"/>
</dbReference>
<dbReference type="InterPro" id="IPR049730">
    <property type="entry name" value="SNF2/RAD54-like_C"/>
</dbReference>
<dbReference type="SMART" id="SM00487">
    <property type="entry name" value="DEXDc"/>
    <property type="match status" value="1"/>
</dbReference>
<dbReference type="GO" id="GO:0005634">
    <property type="term" value="C:nucleus"/>
    <property type="evidence" value="ECO:0007669"/>
    <property type="project" value="TreeGrafter"/>
</dbReference>
<dbReference type="GO" id="GO:0016787">
    <property type="term" value="F:hydrolase activity"/>
    <property type="evidence" value="ECO:0007669"/>
    <property type="project" value="UniProtKB-KW"/>
</dbReference>
<feature type="compositionally biased region" description="Low complexity" evidence="7">
    <location>
        <begin position="581"/>
        <end position="591"/>
    </location>
</feature>
<keyword evidence="3 6" id="KW-0863">Zinc-finger</keyword>
<evidence type="ECO:0000256" key="3">
    <source>
        <dbReference type="ARBA" id="ARBA00022771"/>
    </source>
</evidence>
<dbReference type="InterPro" id="IPR001965">
    <property type="entry name" value="Znf_PHD"/>
</dbReference>
<evidence type="ECO:0000259" key="8">
    <source>
        <dbReference type="PROSITE" id="PS50089"/>
    </source>
</evidence>
<dbReference type="SMART" id="SM00184">
    <property type="entry name" value="RING"/>
    <property type="match status" value="1"/>
</dbReference>
<organism evidence="11 12">
    <name type="scientific">Sparus aurata</name>
    <name type="common">Gilthead sea bream</name>
    <dbReference type="NCBI Taxonomy" id="8175"/>
    <lineage>
        <taxon>Eukaryota</taxon>
        <taxon>Metazoa</taxon>
        <taxon>Chordata</taxon>
        <taxon>Craniata</taxon>
        <taxon>Vertebrata</taxon>
        <taxon>Euteleostomi</taxon>
        <taxon>Actinopterygii</taxon>
        <taxon>Neopterygii</taxon>
        <taxon>Teleostei</taxon>
        <taxon>Neoteleostei</taxon>
        <taxon>Acanthomorphata</taxon>
        <taxon>Eupercaria</taxon>
        <taxon>Spariformes</taxon>
        <taxon>Sparidae</taxon>
        <taxon>Sparus</taxon>
    </lineage>
</organism>
<dbReference type="InterPro" id="IPR000330">
    <property type="entry name" value="SNF2_N"/>
</dbReference>
<proteinExistence type="predicted"/>
<evidence type="ECO:0000256" key="1">
    <source>
        <dbReference type="ARBA" id="ARBA00022553"/>
    </source>
</evidence>
<dbReference type="PROSITE" id="PS00518">
    <property type="entry name" value="ZF_RING_1"/>
    <property type="match status" value="1"/>
</dbReference>
<dbReference type="Proteomes" id="UP000472265">
    <property type="component" value="Chromosome 16"/>
</dbReference>
<dbReference type="InterPro" id="IPR011011">
    <property type="entry name" value="Znf_FYVE_PHD"/>
</dbReference>
<feature type="compositionally biased region" description="Basic and acidic residues" evidence="7">
    <location>
        <begin position="592"/>
        <end position="601"/>
    </location>
</feature>
<dbReference type="InterPro" id="IPR017907">
    <property type="entry name" value="Znf_RING_CS"/>
</dbReference>
<evidence type="ECO:0000313" key="12">
    <source>
        <dbReference type="Proteomes" id="UP000472265"/>
    </source>
</evidence>
<dbReference type="InterPro" id="IPR048686">
    <property type="entry name" value="SHPRH_helical_1st"/>
</dbReference>
<dbReference type="InterPro" id="IPR013083">
    <property type="entry name" value="Znf_RING/FYVE/PHD"/>
</dbReference>
<dbReference type="Gene3D" id="1.10.10.10">
    <property type="entry name" value="Winged helix-like DNA-binding domain superfamily/Winged helix DNA-binding domain"/>
    <property type="match status" value="1"/>
</dbReference>
<evidence type="ECO:0000256" key="4">
    <source>
        <dbReference type="ARBA" id="ARBA00022801"/>
    </source>
</evidence>
<dbReference type="InterPro" id="IPR001841">
    <property type="entry name" value="Znf_RING"/>
</dbReference>
<dbReference type="InterPro" id="IPR014001">
    <property type="entry name" value="Helicase_ATP-bd"/>
</dbReference>
<dbReference type="CDD" id="cd18793">
    <property type="entry name" value="SF2_C_SNF"/>
    <property type="match status" value="1"/>
</dbReference>
<dbReference type="InterPro" id="IPR027417">
    <property type="entry name" value="P-loop_NTPase"/>
</dbReference>
<dbReference type="InterPro" id="IPR011990">
    <property type="entry name" value="TPR-like_helical_dom_sf"/>
</dbReference>
<dbReference type="InterPro" id="IPR052583">
    <property type="entry name" value="ATP-helicase/E3_Ub-Ligase"/>
</dbReference>